<evidence type="ECO:0000313" key="3">
    <source>
        <dbReference type="EMBL" id="GEK17877.1"/>
    </source>
</evidence>
<dbReference type="AlphaFoldDB" id="A0A510UT72"/>
<reference evidence="3 4" key="1">
    <citation type="submission" date="2019-07" db="EMBL/GenBank/DDBJ databases">
        <title>Whole genome shotgun sequence of Cellulomonas persica NBRC 101101.</title>
        <authorList>
            <person name="Hosoyama A."/>
            <person name="Uohara A."/>
            <person name="Ohji S."/>
            <person name="Ichikawa N."/>
        </authorList>
    </citation>
    <scope>NUCLEOTIDE SEQUENCE [LARGE SCALE GENOMIC DNA]</scope>
    <source>
        <strain evidence="3 4">NBRC 101101</strain>
    </source>
</reference>
<keyword evidence="4" id="KW-1185">Reference proteome</keyword>
<dbReference type="Gene3D" id="3.40.250.10">
    <property type="entry name" value="Rhodanese-like domain"/>
    <property type="match status" value="1"/>
</dbReference>
<dbReference type="OrthoDB" id="1445766at2"/>
<dbReference type="EMBL" id="BJUA01000006">
    <property type="protein sequence ID" value="GEK17877.1"/>
    <property type="molecule type" value="Genomic_DNA"/>
</dbReference>
<evidence type="ECO:0000256" key="1">
    <source>
        <dbReference type="SAM" id="MobiDB-lite"/>
    </source>
</evidence>
<protein>
    <recommendedName>
        <fullName evidence="2">Rhodanese domain-containing protein</fullName>
    </recommendedName>
</protein>
<dbReference type="GO" id="GO:0004792">
    <property type="term" value="F:thiosulfate-cyanide sulfurtransferase activity"/>
    <property type="evidence" value="ECO:0007669"/>
    <property type="project" value="TreeGrafter"/>
</dbReference>
<name>A0A510UT72_9CELL</name>
<evidence type="ECO:0000259" key="2">
    <source>
        <dbReference type="PROSITE" id="PS50206"/>
    </source>
</evidence>
<dbReference type="Pfam" id="PF00581">
    <property type="entry name" value="Rhodanese"/>
    <property type="match status" value="1"/>
</dbReference>
<dbReference type="PROSITE" id="PS50206">
    <property type="entry name" value="RHODANESE_3"/>
    <property type="match status" value="1"/>
</dbReference>
<proteinExistence type="predicted"/>
<dbReference type="SMART" id="SM00450">
    <property type="entry name" value="RHOD"/>
    <property type="match status" value="1"/>
</dbReference>
<dbReference type="Proteomes" id="UP000321386">
    <property type="component" value="Unassembled WGS sequence"/>
</dbReference>
<dbReference type="RefSeq" id="WP_146806128.1">
    <property type="nucleotide sequence ID" value="NZ_BJUA01000006.1"/>
</dbReference>
<accession>A0A510UT72</accession>
<gene>
    <name evidence="3" type="ORF">CPE01_16100</name>
</gene>
<dbReference type="InterPro" id="IPR036873">
    <property type="entry name" value="Rhodanese-like_dom_sf"/>
</dbReference>
<sequence>MSTASSTAGTPAPDIQPAAPSTAPAVDLSLEEAGALAPLVAPDAAARRVQAGAVLVDVRSDAGRATTGSIPGAHVVDRSSVAETFDLAGAARLAPVLSLDTPVVVVCGSVRGSGPVAAALRAQGFTDVVHVEGGAPGWAEAGLPIERSDEASA</sequence>
<dbReference type="CDD" id="cd00158">
    <property type="entry name" value="RHOD"/>
    <property type="match status" value="1"/>
</dbReference>
<organism evidence="3 4">
    <name type="scientific">Cellulomonas persica</name>
    <dbReference type="NCBI Taxonomy" id="76861"/>
    <lineage>
        <taxon>Bacteria</taxon>
        <taxon>Bacillati</taxon>
        <taxon>Actinomycetota</taxon>
        <taxon>Actinomycetes</taxon>
        <taxon>Micrococcales</taxon>
        <taxon>Cellulomonadaceae</taxon>
        <taxon>Cellulomonas</taxon>
    </lineage>
</organism>
<dbReference type="InterPro" id="IPR001763">
    <property type="entry name" value="Rhodanese-like_dom"/>
</dbReference>
<dbReference type="PANTHER" id="PTHR44086">
    <property type="entry name" value="THIOSULFATE SULFURTRANSFERASE RDL2, MITOCHONDRIAL-RELATED"/>
    <property type="match status" value="1"/>
</dbReference>
<feature type="domain" description="Rhodanese" evidence="2">
    <location>
        <begin position="49"/>
        <end position="147"/>
    </location>
</feature>
<dbReference type="SUPFAM" id="SSF52821">
    <property type="entry name" value="Rhodanese/Cell cycle control phosphatase"/>
    <property type="match status" value="1"/>
</dbReference>
<evidence type="ECO:0000313" key="4">
    <source>
        <dbReference type="Proteomes" id="UP000321386"/>
    </source>
</evidence>
<dbReference type="PANTHER" id="PTHR44086:SF10">
    <property type="entry name" value="THIOSULFATE SULFURTRANSFERASE_RHODANESE-LIKE DOMAIN-CONTAINING PROTEIN 3"/>
    <property type="match status" value="1"/>
</dbReference>
<comment type="caution">
    <text evidence="3">The sequence shown here is derived from an EMBL/GenBank/DDBJ whole genome shotgun (WGS) entry which is preliminary data.</text>
</comment>
<feature type="region of interest" description="Disordered" evidence="1">
    <location>
        <begin position="1"/>
        <end position="23"/>
    </location>
</feature>